<dbReference type="EMBL" id="GG666591">
    <property type="protein sequence ID" value="EEN51426.1"/>
    <property type="molecule type" value="Genomic_DNA"/>
</dbReference>
<reference evidence="3" key="1">
    <citation type="journal article" date="2008" name="Nature">
        <title>The amphioxus genome and the evolution of the chordate karyotype.</title>
        <authorList>
            <consortium name="US DOE Joint Genome Institute (JGI-PGF)"/>
            <person name="Putnam N.H."/>
            <person name="Butts T."/>
            <person name="Ferrier D.E.K."/>
            <person name="Furlong R.F."/>
            <person name="Hellsten U."/>
            <person name="Kawashima T."/>
            <person name="Robinson-Rechavi M."/>
            <person name="Shoguchi E."/>
            <person name="Terry A."/>
            <person name="Yu J.-K."/>
            <person name="Benito-Gutierrez E.L."/>
            <person name="Dubchak I."/>
            <person name="Garcia-Fernandez J."/>
            <person name="Gibson-Brown J.J."/>
            <person name="Grigoriev I.V."/>
            <person name="Horton A.C."/>
            <person name="de Jong P.J."/>
            <person name="Jurka J."/>
            <person name="Kapitonov V.V."/>
            <person name="Kohara Y."/>
            <person name="Kuroki Y."/>
            <person name="Lindquist E."/>
            <person name="Lucas S."/>
            <person name="Osoegawa K."/>
            <person name="Pennacchio L.A."/>
            <person name="Salamov A.A."/>
            <person name="Satou Y."/>
            <person name="Sauka-Spengler T."/>
            <person name="Schmutz J."/>
            <person name="Shin-I T."/>
            <person name="Toyoda A."/>
            <person name="Bronner-Fraser M."/>
            <person name="Fujiyama A."/>
            <person name="Holland L.Z."/>
            <person name="Holland P.W.H."/>
            <person name="Satoh N."/>
            <person name="Rokhsar D.S."/>
        </authorList>
    </citation>
    <scope>NUCLEOTIDE SEQUENCE [LARGE SCALE GENOMIC DNA]</scope>
    <source>
        <strain evidence="3">S238N-H82</strain>
        <tissue evidence="3">Testes</tissue>
    </source>
</reference>
<dbReference type="AlphaFoldDB" id="C3Z7S1"/>
<dbReference type="InParanoid" id="C3Z7S1"/>
<accession>C3Z7S1</accession>
<protein>
    <submittedName>
        <fullName evidence="3">Uncharacterized protein</fullName>
    </submittedName>
</protein>
<evidence type="ECO:0000256" key="2">
    <source>
        <dbReference type="SAM" id="SignalP"/>
    </source>
</evidence>
<organism>
    <name type="scientific">Branchiostoma floridae</name>
    <name type="common">Florida lancelet</name>
    <name type="synonym">Amphioxus</name>
    <dbReference type="NCBI Taxonomy" id="7739"/>
    <lineage>
        <taxon>Eukaryota</taxon>
        <taxon>Metazoa</taxon>
        <taxon>Chordata</taxon>
        <taxon>Cephalochordata</taxon>
        <taxon>Leptocardii</taxon>
        <taxon>Amphioxiformes</taxon>
        <taxon>Branchiostomatidae</taxon>
        <taxon>Branchiostoma</taxon>
    </lineage>
</organism>
<feature type="signal peptide" evidence="2">
    <location>
        <begin position="1"/>
        <end position="23"/>
    </location>
</feature>
<sequence length="183" mass="20333">MALPTRLFLLVASACLLPHAVVALPLSSAYWEQDNDALGFDRDPAMRQDSLGVPPYIASLPGLGGLPVDRETDSLYSKRFGSHNYPLRTSVGRYGKRDEASVQLNDADSDGDDYTVVLPAFPENFTPELPDSTRPHDLYDFGRAGDWSRGAADQPPLSQHPKRAMFHLRTNSSRYGRRKRSVE</sequence>
<evidence type="ECO:0000313" key="3">
    <source>
        <dbReference type="EMBL" id="EEN51426.1"/>
    </source>
</evidence>
<evidence type="ECO:0000256" key="1">
    <source>
        <dbReference type="SAM" id="MobiDB-lite"/>
    </source>
</evidence>
<feature type="chain" id="PRO_5002936511" evidence="2">
    <location>
        <begin position="24"/>
        <end position="183"/>
    </location>
</feature>
<keyword evidence="2" id="KW-0732">Signal</keyword>
<name>C3Z7S1_BRAFL</name>
<proteinExistence type="predicted"/>
<feature type="region of interest" description="Disordered" evidence="1">
    <location>
        <begin position="125"/>
        <end position="183"/>
    </location>
</feature>
<gene>
    <name evidence="3" type="ORF">BRAFLDRAFT_69245</name>
</gene>
<feature type="compositionally biased region" description="Basic and acidic residues" evidence="1">
    <location>
        <begin position="131"/>
        <end position="140"/>
    </location>
</feature>